<evidence type="ECO:0000313" key="3">
    <source>
        <dbReference type="Proteomes" id="UP000317155"/>
    </source>
</evidence>
<evidence type="ECO:0000313" key="2">
    <source>
        <dbReference type="EMBL" id="TRO78419.1"/>
    </source>
</evidence>
<evidence type="ECO:0000256" key="1">
    <source>
        <dbReference type="SAM" id="SignalP"/>
    </source>
</evidence>
<proteinExistence type="predicted"/>
<dbReference type="EMBL" id="VJVV01000018">
    <property type="protein sequence ID" value="TRO78419.1"/>
    <property type="molecule type" value="Genomic_DNA"/>
</dbReference>
<gene>
    <name evidence="2" type="ORF">FL622_16400</name>
</gene>
<dbReference type="AlphaFoldDB" id="A0A550J5C4"/>
<keyword evidence="3" id="KW-1185">Reference proteome</keyword>
<dbReference type="RefSeq" id="WP_092055183.1">
    <property type="nucleotide sequence ID" value="NZ_FOJJ01000010.1"/>
</dbReference>
<sequence length="485" mass="53192">MNFSTKFLAALLLLLGACAGVPPGPEPLRIESLQISAPPGLREKAGAVRWSVVTTGGDGDLVCELYSRKLRVASLEYAGTLFSGQWHGNKPGHYAFKAIVRDRSGQVVDSGWTPEYRVAPLVARDARYAVLPLENLSDNQAPLAEIQQGLREGLSARGLKLLDNTELQAFMTRHRLRHVGGITHELARKLQDETGVDGVFLTALESWREVPSPRVSLIMRLVSAGERAEIAWIDSVGLTGDDKPGLLGLGLVKDPRRLLARATDRLFDSLETYLREEEPEFRYPTTDGAAQGRLTKAKLLHPGRQTADEALAAKSRRHQPQSFYRASAFVPSARQTVAVVPFLNVNARKHAGELVALHAVKHLHRYANLRVIEPGMVRDTLLSYRMIMQSGPSLAAADILASESILAADLIVSGKVFDYQGEVGQSKVDFSWQAIDGSHREVVWSSRSYGAGNDGVYFFDFGRVPSAHGLVNSMMRSSLARIEEP</sequence>
<organism evidence="2 3">
    <name type="scientific">Trichloromonas acetexigens</name>
    <dbReference type="NCBI Taxonomy" id="38815"/>
    <lineage>
        <taxon>Bacteria</taxon>
        <taxon>Pseudomonadati</taxon>
        <taxon>Thermodesulfobacteriota</taxon>
        <taxon>Desulfuromonadia</taxon>
        <taxon>Desulfuromonadales</taxon>
        <taxon>Trichloromonadaceae</taxon>
        <taxon>Trichloromonas</taxon>
    </lineage>
</organism>
<dbReference type="Proteomes" id="UP000317155">
    <property type="component" value="Unassembled WGS sequence"/>
</dbReference>
<reference evidence="2 3" key="1">
    <citation type="submission" date="2019-07" db="EMBL/GenBank/DDBJ databases">
        <title>Insights of Desulfuromonas acetexigens electromicrobiology.</title>
        <authorList>
            <person name="Katuri K."/>
            <person name="Sapireddy V."/>
            <person name="Shaw D.R."/>
            <person name="Saikaly P."/>
        </authorList>
    </citation>
    <scope>NUCLEOTIDE SEQUENCE [LARGE SCALE GENOMIC DNA]</scope>
    <source>
        <strain evidence="2 3">2873</strain>
    </source>
</reference>
<dbReference type="PROSITE" id="PS51257">
    <property type="entry name" value="PROKAR_LIPOPROTEIN"/>
    <property type="match status" value="1"/>
</dbReference>
<keyword evidence="1" id="KW-0732">Signal</keyword>
<name>A0A550J5C4_9BACT</name>
<feature type="signal peptide" evidence="1">
    <location>
        <begin position="1"/>
        <end position="19"/>
    </location>
</feature>
<feature type="chain" id="PRO_5021877498" description="Lipoprotein" evidence="1">
    <location>
        <begin position="20"/>
        <end position="485"/>
    </location>
</feature>
<accession>A0A550J5C4</accession>
<dbReference type="Gene3D" id="3.40.50.10610">
    <property type="entry name" value="ABC-type transport auxiliary lipoprotein component"/>
    <property type="match status" value="2"/>
</dbReference>
<evidence type="ECO:0008006" key="4">
    <source>
        <dbReference type="Google" id="ProtNLM"/>
    </source>
</evidence>
<comment type="caution">
    <text evidence="2">The sequence shown here is derived from an EMBL/GenBank/DDBJ whole genome shotgun (WGS) entry which is preliminary data.</text>
</comment>
<protein>
    <recommendedName>
        <fullName evidence="4">Lipoprotein</fullName>
    </recommendedName>
</protein>
<dbReference type="OrthoDB" id="5394860at2"/>